<dbReference type="EMBL" id="JACAZE010000004">
    <property type="protein sequence ID" value="KAF7318063.1"/>
    <property type="molecule type" value="Genomic_DNA"/>
</dbReference>
<feature type="compositionally biased region" description="Acidic residues" evidence="1">
    <location>
        <begin position="61"/>
        <end position="76"/>
    </location>
</feature>
<evidence type="ECO:0000313" key="2">
    <source>
        <dbReference type="EMBL" id="KAF7318063.1"/>
    </source>
</evidence>
<dbReference type="Proteomes" id="UP000613580">
    <property type="component" value="Unassembled WGS sequence"/>
</dbReference>
<organism evidence="2 3">
    <name type="scientific">Mycena chlorophos</name>
    <name type="common">Agaric fungus</name>
    <name type="synonym">Agaricus chlorophos</name>
    <dbReference type="NCBI Taxonomy" id="658473"/>
    <lineage>
        <taxon>Eukaryota</taxon>
        <taxon>Fungi</taxon>
        <taxon>Dikarya</taxon>
        <taxon>Basidiomycota</taxon>
        <taxon>Agaricomycotina</taxon>
        <taxon>Agaricomycetes</taxon>
        <taxon>Agaricomycetidae</taxon>
        <taxon>Agaricales</taxon>
        <taxon>Marasmiineae</taxon>
        <taxon>Mycenaceae</taxon>
        <taxon>Mycena</taxon>
    </lineage>
</organism>
<reference evidence="2" key="1">
    <citation type="submission" date="2020-05" db="EMBL/GenBank/DDBJ databases">
        <title>Mycena genomes resolve the evolution of fungal bioluminescence.</title>
        <authorList>
            <person name="Tsai I.J."/>
        </authorList>
    </citation>
    <scope>NUCLEOTIDE SEQUENCE</scope>
    <source>
        <strain evidence="2">110903Hualien_Pintung</strain>
    </source>
</reference>
<feature type="region of interest" description="Disordered" evidence="1">
    <location>
        <begin position="61"/>
        <end position="108"/>
    </location>
</feature>
<comment type="caution">
    <text evidence="2">The sequence shown here is derived from an EMBL/GenBank/DDBJ whole genome shotgun (WGS) entry which is preliminary data.</text>
</comment>
<keyword evidence="2" id="KW-0067">ATP-binding</keyword>
<evidence type="ECO:0000256" key="1">
    <source>
        <dbReference type="SAM" id="MobiDB-lite"/>
    </source>
</evidence>
<evidence type="ECO:0000313" key="3">
    <source>
        <dbReference type="Proteomes" id="UP000613580"/>
    </source>
</evidence>
<name>A0A8H6WKH3_MYCCL</name>
<dbReference type="OrthoDB" id="432234at2759"/>
<protein>
    <submittedName>
        <fullName evidence="2">ATP-dependent DNA helicase</fullName>
    </submittedName>
</protein>
<keyword evidence="3" id="KW-1185">Reference proteome</keyword>
<accession>A0A8H6WKH3</accession>
<sequence length="316" mass="36080">MWRFREERLAELPIGGVPDELLLNVRYLEDQSVLDREHAGCVPVDIGDAVSDEEEMEEMELGEVADGEEREMEVDDERLPVQPDDEHAQGDGEDYVDRKTPDDQTMRGGRQTLRRALPEPVQPHECKPFTCLKLRKGRLVCKRRAPWRTATDDWVTETGDWGPKRLYSKLNAWNPALLQVTRCNQDMKLVTNGGETKDITFYITLYIAKRQIQAANASALLAKGTAFQARYQGQAADNLKRNKRLLQRCTNTLSRQHEFSAPEVVSYLMGWGDRFISHSFVKIYWDSITAHLRRTFPNLVVGGVSRGKIAAKHVLI</sequence>
<proteinExistence type="predicted"/>
<gene>
    <name evidence="2" type="ORF">HMN09_00314000</name>
</gene>
<keyword evidence="2" id="KW-0378">Hydrolase</keyword>
<keyword evidence="2" id="KW-0547">Nucleotide-binding</keyword>
<feature type="compositionally biased region" description="Basic and acidic residues" evidence="1">
    <location>
        <begin position="84"/>
        <end position="105"/>
    </location>
</feature>
<dbReference type="GO" id="GO:0004386">
    <property type="term" value="F:helicase activity"/>
    <property type="evidence" value="ECO:0007669"/>
    <property type="project" value="UniProtKB-KW"/>
</dbReference>
<keyword evidence="2" id="KW-0347">Helicase</keyword>
<dbReference type="AlphaFoldDB" id="A0A8H6WKH3"/>